<dbReference type="AlphaFoldDB" id="A0A914GYZ0"/>
<reference evidence="3" key="1">
    <citation type="submission" date="2022-11" db="UniProtKB">
        <authorList>
            <consortium name="WormBaseParasite"/>
        </authorList>
    </citation>
    <scope>IDENTIFICATION</scope>
</reference>
<organism evidence="2 3">
    <name type="scientific">Globodera rostochiensis</name>
    <name type="common">Golden nematode worm</name>
    <name type="synonym">Heterodera rostochiensis</name>
    <dbReference type="NCBI Taxonomy" id="31243"/>
    <lineage>
        <taxon>Eukaryota</taxon>
        <taxon>Metazoa</taxon>
        <taxon>Ecdysozoa</taxon>
        <taxon>Nematoda</taxon>
        <taxon>Chromadorea</taxon>
        <taxon>Rhabditida</taxon>
        <taxon>Tylenchina</taxon>
        <taxon>Tylenchomorpha</taxon>
        <taxon>Tylenchoidea</taxon>
        <taxon>Heteroderidae</taxon>
        <taxon>Heteroderinae</taxon>
        <taxon>Globodera</taxon>
    </lineage>
</organism>
<dbReference type="Proteomes" id="UP000887572">
    <property type="component" value="Unplaced"/>
</dbReference>
<sequence length="115" mass="13161">MANSGGVSNENDSQIKRHRRLPLELQCEAFSALPFQHGRRLLLLLVCHPIATNCVALVRKQKKKFENRWDPTACHDDTTNLFVDDFADDLFPFVMLAHPGDKIEANFGPNFKFYT</sequence>
<accession>A0A914GYZ0</accession>
<evidence type="ECO:0000313" key="2">
    <source>
        <dbReference type="Proteomes" id="UP000887572"/>
    </source>
</evidence>
<name>A0A914GYZ0_GLORO</name>
<protein>
    <submittedName>
        <fullName evidence="3">Uncharacterized protein</fullName>
    </submittedName>
</protein>
<dbReference type="WBParaSite" id="Gr19_v10_g12631.t1">
    <property type="protein sequence ID" value="Gr19_v10_g12631.t1"/>
    <property type="gene ID" value="Gr19_v10_g12631"/>
</dbReference>
<feature type="transmembrane region" description="Helical" evidence="1">
    <location>
        <begin position="41"/>
        <end position="58"/>
    </location>
</feature>
<proteinExistence type="predicted"/>
<keyword evidence="1" id="KW-0812">Transmembrane</keyword>
<keyword evidence="2" id="KW-1185">Reference proteome</keyword>
<keyword evidence="1" id="KW-0472">Membrane</keyword>
<evidence type="ECO:0000256" key="1">
    <source>
        <dbReference type="SAM" id="Phobius"/>
    </source>
</evidence>
<keyword evidence="1" id="KW-1133">Transmembrane helix</keyword>
<evidence type="ECO:0000313" key="3">
    <source>
        <dbReference type="WBParaSite" id="Gr19_v10_g12631.t1"/>
    </source>
</evidence>